<dbReference type="HOGENOM" id="CLU_006033_2_0_11"/>
<dbReference type="EMBL" id="CP001854">
    <property type="protein sequence ID" value="ADB52550.1"/>
    <property type="molecule type" value="Genomic_DNA"/>
</dbReference>
<dbReference type="Pfam" id="PF00596">
    <property type="entry name" value="Aldolase_II"/>
    <property type="match status" value="1"/>
</dbReference>
<protein>
    <submittedName>
        <fullName evidence="3">Class II aldolase/adducin family protein</fullName>
    </submittedName>
</protein>
<dbReference type="InterPro" id="IPR036409">
    <property type="entry name" value="Aldolase_II/adducin_N_sf"/>
</dbReference>
<dbReference type="PANTHER" id="PTHR10672">
    <property type="entry name" value="ADDUCIN"/>
    <property type="match status" value="1"/>
</dbReference>
<reference evidence="3 4" key="1">
    <citation type="journal article" date="2010" name="Stand. Genomic Sci.">
        <title>Complete genome sequence of Conexibacter woesei type strain (ID131577).</title>
        <authorList>
            <person name="Pukall R."/>
            <person name="Lapidus A."/>
            <person name="Glavina Del Rio T."/>
            <person name="Copeland A."/>
            <person name="Tice H."/>
            <person name="Cheng J.-F."/>
            <person name="Lucas S."/>
            <person name="Chen F."/>
            <person name="Nolan M."/>
            <person name="Bruce D."/>
            <person name="Goodwin L."/>
            <person name="Pitluck S."/>
            <person name="Mavromatis K."/>
            <person name="Ivanova N."/>
            <person name="Ovchinnikova G."/>
            <person name="Pati A."/>
            <person name="Chen A."/>
            <person name="Palaniappan K."/>
            <person name="Land M."/>
            <person name="Hauser L."/>
            <person name="Chang Y.-J."/>
            <person name="Jeffries C.D."/>
            <person name="Chain P."/>
            <person name="Meincke L."/>
            <person name="Sims D."/>
            <person name="Brettin T."/>
            <person name="Detter J.C."/>
            <person name="Rohde M."/>
            <person name="Goeker M."/>
            <person name="Bristow J."/>
            <person name="Eisen J.A."/>
            <person name="Markowitz V."/>
            <person name="Kyrpides N.C."/>
            <person name="Klenk H.-P."/>
            <person name="Hugenholtz P."/>
        </authorList>
    </citation>
    <scope>NUCLEOTIDE SEQUENCE [LARGE SCALE GENOMIC DNA]</scope>
    <source>
        <strain evidence="4">DSM 14684 / CIP 108061 / JCM 11494 / NBRC 100937 / ID131577</strain>
    </source>
</reference>
<dbReference type="KEGG" id="cwo:Cwoe_4135"/>
<evidence type="ECO:0000256" key="1">
    <source>
        <dbReference type="ARBA" id="ARBA00037961"/>
    </source>
</evidence>
<dbReference type="RefSeq" id="WP_012935601.1">
    <property type="nucleotide sequence ID" value="NC_013739.1"/>
</dbReference>
<gene>
    <name evidence="3" type="ordered locus">Cwoe_4135</name>
</gene>
<evidence type="ECO:0000313" key="3">
    <source>
        <dbReference type="EMBL" id="ADB52550.1"/>
    </source>
</evidence>
<reference evidence="4" key="2">
    <citation type="submission" date="2010-01" db="EMBL/GenBank/DDBJ databases">
        <title>The complete genome of Conexibacter woesei DSM 14684.</title>
        <authorList>
            <consortium name="US DOE Joint Genome Institute (JGI-PGF)"/>
            <person name="Lucas S."/>
            <person name="Copeland A."/>
            <person name="Lapidus A."/>
            <person name="Glavina del Rio T."/>
            <person name="Dalin E."/>
            <person name="Tice H."/>
            <person name="Bruce D."/>
            <person name="Goodwin L."/>
            <person name="Pitluck S."/>
            <person name="Kyrpides N."/>
            <person name="Mavromatis K."/>
            <person name="Ivanova N."/>
            <person name="Mikhailova N."/>
            <person name="Chertkov O."/>
            <person name="Brettin T."/>
            <person name="Detter J.C."/>
            <person name="Han C."/>
            <person name="Larimer F."/>
            <person name="Land M."/>
            <person name="Hauser L."/>
            <person name="Markowitz V."/>
            <person name="Cheng J.-F."/>
            <person name="Hugenholtz P."/>
            <person name="Woyke T."/>
            <person name="Wu D."/>
            <person name="Pukall R."/>
            <person name="Steenblock K."/>
            <person name="Schneider S."/>
            <person name="Klenk H.-P."/>
            <person name="Eisen J.A."/>
        </authorList>
    </citation>
    <scope>NUCLEOTIDE SEQUENCE [LARGE SCALE GENOMIC DNA]</scope>
    <source>
        <strain evidence="4">DSM 14684 / CIP 108061 / JCM 11494 / NBRC 100937 / ID131577</strain>
    </source>
</reference>
<keyword evidence="4" id="KW-1185">Reference proteome</keyword>
<name>D3F4U3_CONWI</name>
<feature type="domain" description="Class II aldolase/adducin N-terminal" evidence="2">
    <location>
        <begin position="9"/>
        <end position="187"/>
    </location>
</feature>
<dbReference type="STRING" id="469383.Cwoe_4135"/>
<dbReference type="eggNOG" id="COG0235">
    <property type="taxonomic scope" value="Bacteria"/>
</dbReference>
<dbReference type="PANTHER" id="PTHR10672:SF3">
    <property type="entry name" value="PROTEIN HU-LI TAI SHAO"/>
    <property type="match status" value="1"/>
</dbReference>
<dbReference type="InterPro" id="IPR051017">
    <property type="entry name" value="Aldolase-II_Adducin_sf"/>
</dbReference>
<dbReference type="SUPFAM" id="SSF53639">
    <property type="entry name" value="AraD/HMP-PK domain-like"/>
    <property type="match status" value="1"/>
</dbReference>
<dbReference type="GO" id="GO:0051015">
    <property type="term" value="F:actin filament binding"/>
    <property type="evidence" value="ECO:0007669"/>
    <property type="project" value="TreeGrafter"/>
</dbReference>
<dbReference type="SMART" id="SM01007">
    <property type="entry name" value="Aldolase_II"/>
    <property type="match status" value="1"/>
</dbReference>
<sequence>MSSTERLIEQVAWSCRILAGEGYQDLTLGHVSARGEDDRTVYIKRRGVALSEVTPADVLAFDLDGDPADAPGGMHLEAVLHTAVYRRRPDVRCVVHGHPPYATAFSATDADFEFLTHDGVLFIDGLPTFDGVPELIVDEQQGGAVADALGDGSTLLLRNHGVLVAERSVAWATLTAVLLERSVQLQSIASTLGALRPIPDELVEQIHKGKYRDGFADEYWDAWVRDLRRNGNAFGMPAGD</sequence>
<comment type="similarity">
    <text evidence="1">Belongs to the aldolase class II family.</text>
</comment>
<proteinExistence type="inferred from homology"/>
<dbReference type="OrthoDB" id="3729465at2"/>
<dbReference type="Proteomes" id="UP000008229">
    <property type="component" value="Chromosome"/>
</dbReference>
<evidence type="ECO:0000313" key="4">
    <source>
        <dbReference type="Proteomes" id="UP000008229"/>
    </source>
</evidence>
<dbReference type="InterPro" id="IPR001303">
    <property type="entry name" value="Aldolase_II/adducin_N"/>
</dbReference>
<dbReference type="GO" id="GO:0005856">
    <property type="term" value="C:cytoskeleton"/>
    <property type="evidence" value="ECO:0007669"/>
    <property type="project" value="TreeGrafter"/>
</dbReference>
<organism evidence="3 4">
    <name type="scientific">Conexibacter woesei (strain DSM 14684 / CCUG 47730 / CIP 108061 / JCM 11494 / NBRC 100937 / ID131577)</name>
    <dbReference type="NCBI Taxonomy" id="469383"/>
    <lineage>
        <taxon>Bacteria</taxon>
        <taxon>Bacillati</taxon>
        <taxon>Actinomycetota</taxon>
        <taxon>Thermoleophilia</taxon>
        <taxon>Solirubrobacterales</taxon>
        <taxon>Conexibacteraceae</taxon>
        <taxon>Conexibacter</taxon>
    </lineage>
</organism>
<evidence type="ECO:0000259" key="2">
    <source>
        <dbReference type="SMART" id="SM01007"/>
    </source>
</evidence>
<dbReference type="AlphaFoldDB" id="D3F4U3"/>
<dbReference type="Gene3D" id="3.40.225.10">
    <property type="entry name" value="Class II aldolase/adducin N-terminal domain"/>
    <property type="match status" value="1"/>
</dbReference>
<accession>D3F4U3</accession>